<name>A0A0L7KI25_OPEBR</name>
<evidence type="ECO:0000313" key="3">
    <source>
        <dbReference type="Proteomes" id="UP000037510"/>
    </source>
</evidence>
<dbReference type="AlphaFoldDB" id="A0A0L7KI25"/>
<evidence type="ECO:0000256" key="1">
    <source>
        <dbReference type="SAM" id="Phobius"/>
    </source>
</evidence>
<keyword evidence="1" id="KW-1133">Transmembrane helix</keyword>
<dbReference type="Proteomes" id="UP000037510">
    <property type="component" value="Unassembled WGS sequence"/>
</dbReference>
<gene>
    <name evidence="2" type="ORF">OBRU01_25062</name>
</gene>
<keyword evidence="3" id="KW-1185">Reference proteome</keyword>
<keyword evidence="1" id="KW-0812">Transmembrane</keyword>
<accession>A0A0L7KI25</accession>
<proteinExistence type="predicted"/>
<dbReference type="Pfam" id="PF00232">
    <property type="entry name" value="Glyco_hydro_1"/>
    <property type="match status" value="1"/>
</dbReference>
<feature type="transmembrane region" description="Helical" evidence="1">
    <location>
        <begin position="70"/>
        <end position="91"/>
    </location>
</feature>
<dbReference type="SUPFAM" id="SSF51445">
    <property type="entry name" value="(Trans)glycosidases"/>
    <property type="match status" value="1"/>
</dbReference>
<dbReference type="InterPro" id="IPR017853">
    <property type="entry name" value="GH"/>
</dbReference>
<sequence>MPDSHAFCFVFSIKFGLYEVDFRSPDRTRTPRASAFYYSSVIKSNSLNVPEDIGTVHASTSKATTKTSSYLLMSAGLLLAVAIISVVVYTVRKRRMLALRKDSYIGVQTEDSAS</sequence>
<dbReference type="GO" id="GO:0016787">
    <property type="term" value="F:hydrolase activity"/>
    <property type="evidence" value="ECO:0007669"/>
    <property type="project" value="UniProtKB-KW"/>
</dbReference>
<dbReference type="EMBL" id="JTDY01009833">
    <property type="protein sequence ID" value="KOB62559.1"/>
    <property type="molecule type" value="Genomic_DNA"/>
</dbReference>
<protein>
    <submittedName>
        <fullName evidence="2">Glycoside hydrolase</fullName>
    </submittedName>
</protein>
<dbReference type="Gene3D" id="3.20.20.80">
    <property type="entry name" value="Glycosidases"/>
    <property type="match status" value="1"/>
</dbReference>
<keyword evidence="2" id="KW-0378">Hydrolase</keyword>
<organism evidence="2 3">
    <name type="scientific">Operophtera brumata</name>
    <name type="common">Winter moth</name>
    <name type="synonym">Phalaena brumata</name>
    <dbReference type="NCBI Taxonomy" id="104452"/>
    <lineage>
        <taxon>Eukaryota</taxon>
        <taxon>Metazoa</taxon>
        <taxon>Ecdysozoa</taxon>
        <taxon>Arthropoda</taxon>
        <taxon>Hexapoda</taxon>
        <taxon>Insecta</taxon>
        <taxon>Pterygota</taxon>
        <taxon>Neoptera</taxon>
        <taxon>Endopterygota</taxon>
        <taxon>Lepidoptera</taxon>
        <taxon>Glossata</taxon>
        <taxon>Ditrysia</taxon>
        <taxon>Geometroidea</taxon>
        <taxon>Geometridae</taxon>
        <taxon>Larentiinae</taxon>
        <taxon>Operophtera</taxon>
    </lineage>
</organism>
<dbReference type="STRING" id="104452.A0A0L7KI25"/>
<dbReference type="InterPro" id="IPR001360">
    <property type="entry name" value="Glyco_hydro_1"/>
</dbReference>
<evidence type="ECO:0000313" key="2">
    <source>
        <dbReference type="EMBL" id="KOB62559.1"/>
    </source>
</evidence>
<comment type="caution">
    <text evidence="2">The sequence shown here is derived from an EMBL/GenBank/DDBJ whole genome shotgun (WGS) entry which is preliminary data.</text>
</comment>
<reference evidence="2 3" key="1">
    <citation type="journal article" date="2015" name="Genome Biol. Evol.">
        <title>The genome of winter moth (Operophtera brumata) provides a genomic perspective on sexual dimorphism and phenology.</title>
        <authorList>
            <person name="Derks M.F."/>
            <person name="Smit S."/>
            <person name="Salis L."/>
            <person name="Schijlen E."/>
            <person name="Bossers A."/>
            <person name="Mateman C."/>
            <person name="Pijl A.S."/>
            <person name="de Ridder D."/>
            <person name="Groenen M.A."/>
            <person name="Visser M.E."/>
            <person name="Megens H.J."/>
        </authorList>
    </citation>
    <scope>NUCLEOTIDE SEQUENCE [LARGE SCALE GENOMIC DNA]</scope>
    <source>
        <strain evidence="2">WM2013NL</strain>
        <tissue evidence="2">Head and thorax</tissue>
    </source>
</reference>
<keyword evidence="1" id="KW-0472">Membrane</keyword>